<accession>A0A090XH07</accession>
<dbReference type="AlphaFoldDB" id="A0A090XH07"/>
<feature type="domain" description="PepSY" evidence="2">
    <location>
        <begin position="104"/>
        <end position="158"/>
    </location>
</feature>
<keyword evidence="1" id="KW-1133">Transmembrane helix</keyword>
<proteinExistence type="predicted"/>
<evidence type="ECO:0000313" key="4">
    <source>
        <dbReference type="EMBL" id="MUG22454.1"/>
    </source>
</evidence>
<feature type="domain" description="PepSY" evidence="2">
    <location>
        <begin position="37"/>
        <end position="86"/>
    </location>
</feature>
<sequence length="247" mass="27046">MKLRFGLRFWMAGIVVLAAAAVLLMVWQPWKSGEPALTAQDAEQAVLEQYPGKIEQSVLEDGQYKLRLRSESGLYQVAVDAGSGKVNSIERIEAAADTERKTLLSREQVKADLQSRIDGEIAKLELVELEGKQAYQAVIVQQNGTSREMTLDPYTGETLVSRTISSPGRKEGTKSRLLTEDEAAKLALAEIPGEVDDVELRGADGSTPYYLVEIDLADGREATVEVQAISGAIRTVTWDDDETDSDD</sequence>
<reference evidence="4 6" key="2">
    <citation type="submission" date="2019-11" db="EMBL/GenBank/DDBJ databases">
        <title>Draft genome sequences of five Paenibacillus species of dairy origin.</title>
        <authorList>
            <person name="Olajide A.M."/>
            <person name="Chen S."/>
            <person name="Lapointe G."/>
        </authorList>
    </citation>
    <scope>NUCLEOTIDE SEQUENCE [LARGE SCALE GENOMIC DNA]</scope>
    <source>
        <strain evidence="4 6">3CT49</strain>
    </source>
</reference>
<dbReference type="Gene3D" id="3.10.450.40">
    <property type="match status" value="1"/>
</dbReference>
<evidence type="ECO:0000259" key="2">
    <source>
        <dbReference type="Pfam" id="PF03413"/>
    </source>
</evidence>
<keyword evidence="1" id="KW-0812">Transmembrane</keyword>
<dbReference type="Proteomes" id="UP000029278">
    <property type="component" value="Unassembled WGS sequence"/>
</dbReference>
<dbReference type="EMBL" id="JMQA01000064">
    <property type="protein sequence ID" value="KFM83697.1"/>
    <property type="molecule type" value="Genomic_DNA"/>
</dbReference>
<dbReference type="Proteomes" id="UP000442469">
    <property type="component" value="Unassembled WGS sequence"/>
</dbReference>
<protein>
    <submittedName>
        <fullName evidence="3">Peptidase propeptide and YPEB domain protein</fullName>
    </submittedName>
</protein>
<keyword evidence="5" id="KW-1185">Reference proteome</keyword>
<dbReference type="PATRIC" id="fig|44252.3.peg.6702"/>
<evidence type="ECO:0000256" key="1">
    <source>
        <dbReference type="SAM" id="Phobius"/>
    </source>
</evidence>
<comment type="caution">
    <text evidence="3">The sequence shown here is derived from an EMBL/GenBank/DDBJ whole genome shotgun (WGS) entry which is preliminary data.</text>
</comment>
<dbReference type="InterPro" id="IPR025711">
    <property type="entry name" value="PepSY"/>
</dbReference>
<dbReference type="STRING" id="44252.DJ90_5245"/>
<evidence type="ECO:0000313" key="6">
    <source>
        <dbReference type="Proteomes" id="UP000442469"/>
    </source>
</evidence>
<dbReference type="OrthoDB" id="2476750at2"/>
<gene>
    <name evidence="3" type="ORF">DJ90_5245</name>
    <name evidence="4" type="ORF">GNQ08_08510</name>
</gene>
<keyword evidence="1" id="KW-0472">Membrane</keyword>
<feature type="transmembrane region" description="Helical" evidence="1">
    <location>
        <begin position="7"/>
        <end position="27"/>
    </location>
</feature>
<feature type="domain" description="PepSY" evidence="2">
    <location>
        <begin position="178"/>
        <end position="234"/>
    </location>
</feature>
<evidence type="ECO:0000313" key="3">
    <source>
        <dbReference type="EMBL" id="KFM83697.1"/>
    </source>
</evidence>
<dbReference type="HOGENOM" id="CLU_108880_0_0_9"/>
<name>A0A090XH07_PAEMA</name>
<dbReference type="Pfam" id="PF03413">
    <property type="entry name" value="PepSY"/>
    <property type="match status" value="3"/>
</dbReference>
<reference evidence="3 5" key="1">
    <citation type="submission" date="2014-04" db="EMBL/GenBank/DDBJ databases">
        <authorList>
            <person name="Bishop-Lilly K.A."/>
            <person name="Broomall S.M."/>
            <person name="Chain P.S."/>
            <person name="Chertkov O."/>
            <person name="Coyne S.R."/>
            <person name="Daligault H.E."/>
            <person name="Davenport K.W."/>
            <person name="Erkkila T."/>
            <person name="Frey K.G."/>
            <person name="Gibbons H.S."/>
            <person name="Gu W."/>
            <person name="Jaissle J."/>
            <person name="Johnson S.L."/>
            <person name="Koroleva G.I."/>
            <person name="Ladner J.T."/>
            <person name="Lo C.-C."/>
            <person name="Minogue T.D."/>
            <person name="Munk C."/>
            <person name="Palacios G.F."/>
            <person name="Redden C.L."/>
            <person name="Rosenzweig C.N."/>
            <person name="Scholz M.B."/>
            <person name="Teshima H."/>
            <person name="Xu Y."/>
        </authorList>
    </citation>
    <scope>NUCLEOTIDE SEQUENCE [LARGE SCALE GENOMIC DNA]</scope>
    <source>
        <strain evidence="3 5">8244</strain>
    </source>
</reference>
<dbReference type="GeneID" id="77010029"/>
<dbReference type="EMBL" id="WNZZ01000004">
    <property type="protein sequence ID" value="MUG22454.1"/>
    <property type="molecule type" value="Genomic_DNA"/>
</dbReference>
<dbReference type="RefSeq" id="WP_036626818.1">
    <property type="nucleotide sequence ID" value="NZ_BGML01000015.1"/>
</dbReference>
<evidence type="ECO:0000313" key="5">
    <source>
        <dbReference type="Proteomes" id="UP000029278"/>
    </source>
</evidence>
<organism evidence="3 5">
    <name type="scientific">Paenibacillus macerans</name>
    <name type="common">Bacillus macerans</name>
    <dbReference type="NCBI Taxonomy" id="44252"/>
    <lineage>
        <taxon>Bacteria</taxon>
        <taxon>Bacillati</taxon>
        <taxon>Bacillota</taxon>
        <taxon>Bacilli</taxon>
        <taxon>Bacillales</taxon>
        <taxon>Paenibacillaceae</taxon>
        <taxon>Paenibacillus</taxon>
    </lineage>
</organism>